<dbReference type="InterPro" id="IPR044156">
    <property type="entry name" value="Galectin-like"/>
</dbReference>
<keyword evidence="2" id="KW-0677">Repeat</keyword>
<dbReference type="GO" id="GO:0030246">
    <property type="term" value="F:carbohydrate binding"/>
    <property type="evidence" value="ECO:0007669"/>
    <property type="project" value="UniProtKB-UniRule"/>
</dbReference>
<dbReference type="SUPFAM" id="SSF49899">
    <property type="entry name" value="Concanavalin A-like lectins/glucanases"/>
    <property type="match status" value="2"/>
</dbReference>
<accession>G3W3T1</accession>
<dbReference type="GO" id="GO:0016936">
    <property type="term" value="F:galactoside binding"/>
    <property type="evidence" value="ECO:0007669"/>
    <property type="project" value="TreeGrafter"/>
</dbReference>
<evidence type="ECO:0000256" key="1">
    <source>
        <dbReference type="ARBA" id="ARBA00022734"/>
    </source>
</evidence>
<dbReference type="FunFam" id="2.60.120.200:FF:000078">
    <property type="entry name" value="Galectin"/>
    <property type="match status" value="1"/>
</dbReference>
<keyword evidence="6" id="KW-1185">Reference proteome</keyword>
<keyword evidence="1 3" id="KW-0430">Lectin</keyword>
<dbReference type="Ensembl" id="ENSSHAT00000010175.2">
    <property type="protein sequence ID" value="ENSSHAP00000010086.2"/>
    <property type="gene ID" value="ENSSHAG00000008722.2"/>
</dbReference>
<dbReference type="OrthoDB" id="5795596at2759"/>
<feature type="domain" description="Galectin" evidence="4">
    <location>
        <begin position="15"/>
        <end position="146"/>
    </location>
</feature>
<evidence type="ECO:0000313" key="5">
    <source>
        <dbReference type="Ensembl" id="ENSSHAP00000010086.2"/>
    </source>
</evidence>
<feature type="domain" description="Galectin" evidence="4">
    <location>
        <begin position="226"/>
        <end position="354"/>
    </location>
</feature>
<evidence type="ECO:0000313" key="6">
    <source>
        <dbReference type="Proteomes" id="UP000007648"/>
    </source>
</evidence>
<dbReference type="GeneID" id="100927528"/>
<dbReference type="SMART" id="SM00276">
    <property type="entry name" value="GLECT"/>
    <property type="match status" value="2"/>
</dbReference>
<dbReference type="HOGENOM" id="CLU_037794_1_0_1"/>
<dbReference type="RefSeq" id="XP_031823525.1">
    <property type="nucleotide sequence ID" value="XM_031967665.1"/>
</dbReference>
<dbReference type="Gene3D" id="2.60.120.200">
    <property type="match status" value="2"/>
</dbReference>
<dbReference type="Pfam" id="PF00337">
    <property type="entry name" value="Gal-bind_lectin"/>
    <property type="match status" value="2"/>
</dbReference>
<proteinExistence type="predicted"/>
<reference evidence="5" key="2">
    <citation type="submission" date="2025-08" db="UniProtKB">
        <authorList>
            <consortium name="Ensembl"/>
        </authorList>
    </citation>
    <scope>IDENTIFICATION</scope>
</reference>
<dbReference type="GO" id="GO:0005829">
    <property type="term" value="C:cytosol"/>
    <property type="evidence" value="ECO:0007669"/>
    <property type="project" value="TreeGrafter"/>
</dbReference>
<dbReference type="GO" id="GO:2000562">
    <property type="term" value="P:negative regulation of CD4-positive, alpha-beta T cell proliferation"/>
    <property type="evidence" value="ECO:0007669"/>
    <property type="project" value="TreeGrafter"/>
</dbReference>
<dbReference type="FunFam" id="2.60.120.200:FF:000023">
    <property type="entry name" value="Galectin"/>
    <property type="match status" value="1"/>
</dbReference>
<evidence type="ECO:0000256" key="3">
    <source>
        <dbReference type="RuleBase" id="RU102079"/>
    </source>
</evidence>
<organism evidence="5 6">
    <name type="scientific">Sarcophilus harrisii</name>
    <name type="common">Tasmanian devil</name>
    <name type="synonym">Sarcophilus laniarius</name>
    <dbReference type="NCBI Taxonomy" id="9305"/>
    <lineage>
        <taxon>Eukaryota</taxon>
        <taxon>Metazoa</taxon>
        <taxon>Chordata</taxon>
        <taxon>Craniata</taxon>
        <taxon>Vertebrata</taxon>
        <taxon>Euteleostomi</taxon>
        <taxon>Mammalia</taxon>
        <taxon>Metatheria</taxon>
        <taxon>Dasyuromorphia</taxon>
        <taxon>Dasyuridae</taxon>
        <taxon>Sarcophilus</taxon>
    </lineage>
</organism>
<gene>
    <name evidence="5" type="primary">LGALS9</name>
</gene>
<dbReference type="CDD" id="cd00070">
    <property type="entry name" value="GLECT"/>
    <property type="match status" value="2"/>
</dbReference>
<dbReference type="Proteomes" id="UP000007648">
    <property type="component" value="Unassembled WGS sequence"/>
</dbReference>
<dbReference type="GO" id="GO:0032689">
    <property type="term" value="P:negative regulation of type II interferon production"/>
    <property type="evidence" value="ECO:0007669"/>
    <property type="project" value="TreeGrafter"/>
</dbReference>
<dbReference type="InParanoid" id="G3W3T1"/>
<sequence length="354" mass="39451">MSFTQAPYHNPLVPFSGPIHGGLKDGHEITVNGSVLLTGGNRFSVNFQCGFTGNNIAFHFNPRFENGGFVVCNTKQFGSWGPEERKMQMPFQKGTPFEIRFQVQNEAFNVLVNGNHFVQYLHRIPFQQVDTISIEGIVQVSYINFQNSRCAPIQPSCFVVQHTLTAQPPCKPKGGKIKPPNYAWPPAPSTVITQTVYPAINSVPPVPSAPALPNTMYTSPLYPLPFSTLIPGGLYPSRNIIVSGSILLTADMFTINLRCGNDIAFHLNPRFKEKAVVRNTKINYSWGSEERSLPGFMPFIQGQGFTILIRCEMHCLKVSINGQHQFDYNHRMKNLGSINQLEVSGDIQLTHVQV</sequence>
<dbReference type="GO" id="GO:0005634">
    <property type="term" value="C:nucleus"/>
    <property type="evidence" value="ECO:0007669"/>
    <property type="project" value="TreeGrafter"/>
</dbReference>
<dbReference type="FunCoup" id="G3W3T1">
    <property type="interactions" value="317"/>
</dbReference>
<dbReference type="STRING" id="9305.ENSSHAP00000010086"/>
<dbReference type="PROSITE" id="PS51304">
    <property type="entry name" value="GALECTIN"/>
    <property type="match status" value="2"/>
</dbReference>
<reference evidence="5 6" key="1">
    <citation type="journal article" date="2011" name="Proc. Natl. Acad. Sci. U.S.A.">
        <title>Genetic diversity and population structure of the endangered marsupial Sarcophilus harrisii (Tasmanian devil).</title>
        <authorList>
            <person name="Miller W."/>
            <person name="Hayes V.M."/>
            <person name="Ratan A."/>
            <person name="Petersen D.C."/>
            <person name="Wittekindt N.E."/>
            <person name="Miller J."/>
            <person name="Walenz B."/>
            <person name="Knight J."/>
            <person name="Qi J."/>
            <person name="Zhao F."/>
            <person name="Wang Q."/>
            <person name="Bedoya-Reina O.C."/>
            <person name="Katiyar N."/>
            <person name="Tomsho L.P."/>
            <person name="Kasson L.M."/>
            <person name="Hardie R.A."/>
            <person name="Woodbridge P."/>
            <person name="Tindall E.A."/>
            <person name="Bertelsen M.F."/>
            <person name="Dixon D."/>
            <person name="Pyecroft S."/>
            <person name="Helgen K.M."/>
            <person name="Lesk A.M."/>
            <person name="Pringle T.H."/>
            <person name="Patterson N."/>
            <person name="Zhang Y."/>
            <person name="Kreiss A."/>
            <person name="Woods G.M."/>
            <person name="Jones M.E."/>
            <person name="Schuster S.C."/>
        </authorList>
    </citation>
    <scope>NUCLEOTIDE SEQUENCE [LARGE SCALE GENOMIC DNA]</scope>
</reference>
<dbReference type="eggNOG" id="KOG3587">
    <property type="taxonomic scope" value="Eukaryota"/>
</dbReference>
<dbReference type="InterPro" id="IPR001079">
    <property type="entry name" value="Galectin_CRD"/>
</dbReference>
<dbReference type="AlphaFoldDB" id="G3W3T1"/>
<dbReference type="CTD" id="3965"/>
<name>G3W3T1_SARHA</name>
<dbReference type="GO" id="GO:0010628">
    <property type="term" value="P:positive regulation of gene expression"/>
    <property type="evidence" value="ECO:0007669"/>
    <property type="project" value="TreeGrafter"/>
</dbReference>
<dbReference type="InterPro" id="IPR013320">
    <property type="entry name" value="ConA-like_dom_sf"/>
</dbReference>
<dbReference type="PANTHER" id="PTHR11346">
    <property type="entry name" value="GALECTIN"/>
    <property type="match status" value="1"/>
</dbReference>
<evidence type="ECO:0000256" key="2">
    <source>
        <dbReference type="ARBA" id="ARBA00022737"/>
    </source>
</evidence>
<evidence type="ECO:0000259" key="4">
    <source>
        <dbReference type="PROSITE" id="PS51304"/>
    </source>
</evidence>
<reference evidence="5" key="3">
    <citation type="submission" date="2025-09" db="UniProtKB">
        <authorList>
            <consortium name="Ensembl"/>
        </authorList>
    </citation>
    <scope>IDENTIFICATION</scope>
</reference>
<protein>
    <recommendedName>
        <fullName evidence="3">Galectin</fullName>
    </recommendedName>
</protein>
<dbReference type="KEGG" id="shr:100927528"/>
<dbReference type="SMART" id="SM00908">
    <property type="entry name" value="Gal-bind_lectin"/>
    <property type="match status" value="2"/>
</dbReference>
<dbReference type="PANTHER" id="PTHR11346:SF80">
    <property type="entry name" value="GALECTIN-9C"/>
    <property type="match status" value="1"/>
</dbReference>
<dbReference type="GeneTree" id="ENSGT00940000162258"/>